<sequence length="199" mass="21592">MALTTLNIVPLTDNRNGRIFLNTNEGDPLQSSYSSGSSEQFQSLERHLSLQAGSDENHISVSLETFSSYEVEGHPPTVLRFRSKGNVEVPYGSSIQAQAIVEEWISMGFQVVNLPVGKTLAVRVSGIIDSPGSGVEVRFNGGNQSYSFESGLFSKDLNLSEGEYILTGAYNLNMIFPDADPLSSCPITLQAQVEILGVR</sequence>
<reference evidence="1 2" key="1">
    <citation type="submission" date="2022-04" db="EMBL/GenBank/DDBJ databases">
        <title>Positive selection, recombination, and allopatry shape intraspecific diversity of widespread and dominant cyanobacteria.</title>
        <authorList>
            <person name="Wei J."/>
            <person name="Shu W."/>
            <person name="Hu C."/>
        </authorList>
    </citation>
    <scope>NUCLEOTIDE SEQUENCE [LARGE SCALE GENOMIC DNA]</scope>
    <source>
        <strain evidence="1 2">DQ-A4</strain>
    </source>
</reference>
<comment type="caution">
    <text evidence="1">The sequence shown here is derived from an EMBL/GenBank/DDBJ whole genome shotgun (WGS) entry which is preliminary data.</text>
</comment>
<gene>
    <name evidence="1" type="ORF">NC992_09520</name>
</gene>
<accession>A0ABV0K311</accession>
<evidence type="ECO:0000313" key="1">
    <source>
        <dbReference type="EMBL" id="MEP0947108.1"/>
    </source>
</evidence>
<organism evidence="1 2">
    <name type="scientific">Leptolyngbya subtilissima DQ-A4</name>
    <dbReference type="NCBI Taxonomy" id="2933933"/>
    <lineage>
        <taxon>Bacteria</taxon>
        <taxon>Bacillati</taxon>
        <taxon>Cyanobacteriota</taxon>
        <taxon>Cyanophyceae</taxon>
        <taxon>Leptolyngbyales</taxon>
        <taxon>Leptolyngbyaceae</taxon>
        <taxon>Leptolyngbya group</taxon>
        <taxon>Leptolyngbya</taxon>
    </lineage>
</organism>
<evidence type="ECO:0000313" key="2">
    <source>
        <dbReference type="Proteomes" id="UP001482513"/>
    </source>
</evidence>
<keyword evidence="2" id="KW-1185">Reference proteome</keyword>
<dbReference type="Proteomes" id="UP001482513">
    <property type="component" value="Unassembled WGS sequence"/>
</dbReference>
<proteinExistence type="predicted"/>
<protein>
    <submittedName>
        <fullName evidence="1">Uncharacterized protein</fullName>
    </submittedName>
</protein>
<name>A0ABV0K311_9CYAN</name>
<dbReference type="EMBL" id="JAMPKX010000003">
    <property type="protein sequence ID" value="MEP0947108.1"/>
    <property type="molecule type" value="Genomic_DNA"/>
</dbReference>
<dbReference type="RefSeq" id="WP_190701304.1">
    <property type="nucleotide sequence ID" value="NZ_JAMPKX010000003.1"/>
</dbReference>